<evidence type="ECO:0000256" key="1">
    <source>
        <dbReference type="SAM" id="SignalP"/>
    </source>
</evidence>
<keyword evidence="1" id="KW-0732">Signal</keyword>
<dbReference type="OrthoDB" id="4408698at2"/>
<keyword evidence="4" id="KW-1185">Reference proteome</keyword>
<dbReference type="Gene3D" id="3.40.50.1110">
    <property type="entry name" value="SGNH hydrolase"/>
    <property type="match status" value="1"/>
</dbReference>
<dbReference type="SUPFAM" id="SSF52266">
    <property type="entry name" value="SGNH hydrolase"/>
    <property type="match status" value="1"/>
</dbReference>
<evidence type="ECO:0000313" key="3">
    <source>
        <dbReference type="EMBL" id="KQB86078.1"/>
    </source>
</evidence>
<dbReference type="Pfam" id="PF13472">
    <property type="entry name" value="Lipase_GDSL_2"/>
    <property type="match status" value="1"/>
</dbReference>
<dbReference type="Proteomes" id="UP000050488">
    <property type="component" value="Unassembled WGS sequence"/>
</dbReference>
<dbReference type="InterPro" id="IPR013830">
    <property type="entry name" value="SGNH_hydro"/>
</dbReference>
<dbReference type="AlphaFoldDB" id="A0A0Q0YHG9"/>
<proteinExistence type="predicted"/>
<organism evidence="3 4">
    <name type="scientific">Corynebacterium lowii</name>
    <dbReference type="NCBI Taxonomy" id="1544413"/>
    <lineage>
        <taxon>Bacteria</taxon>
        <taxon>Bacillati</taxon>
        <taxon>Actinomycetota</taxon>
        <taxon>Actinomycetes</taxon>
        <taxon>Mycobacteriales</taxon>
        <taxon>Corynebacteriaceae</taxon>
        <taxon>Corynebacterium</taxon>
    </lineage>
</organism>
<feature type="signal peptide" evidence="1">
    <location>
        <begin position="1"/>
        <end position="28"/>
    </location>
</feature>
<dbReference type="PATRIC" id="fig|1544413.3.peg.1432"/>
<protein>
    <recommendedName>
        <fullName evidence="2">SGNH hydrolase-type esterase domain-containing protein</fullName>
    </recommendedName>
</protein>
<name>A0A0Q0YHG9_9CORY</name>
<dbReference type="RefSeq" id="WP_082418583.1">
    <property type="nucleotide sequence ID" value="NZ_JAUSQY010000001.1"/>
</dbReference>
<comment type="caution">
    <text evidence="3">The sequence shown here is derived from an EMBL/GenBank/DDBJ whole genome shotgun (WGS) entry which is preliminary data.</text>
</comment>
<evidence type="ECO:0000313" key="4">
    <source>
        <dbReference type="Proteomes" id="UP000050488"/>
    </source>
</evidence>
<feature type="chain" id="PRO_5006187100" description="SGNH hydrolase-type esterase domain-containing protein" evidence="1">
    <location>
        <begin position="29"/>
        <end position="330"/>
    </location>
</feature>
<gene>
    <name evidence="3" type="ORF">Clow_01431</name>
</gene>
<dbReference type="InterPro" id="IPR036514">
    <property type="entry name" value="SGNH_hydro_sf"/>
</dbReference>
<dbReference type="EMBL" id="LKEV01000004">
    <property type="protein sequence ID" value="KQB86078.1"/>
    <property type="molecule type" value="Genomic_DNA"/>
</dbReference>
<accession>A0A0Q0YHG9</accession>
<evidence type="ECO:0000259" key="2">
    <source>
        <dbReference type="Pfam" id="PF13472"/>
    </source>
</evidence>
<reference evidence="3 4" key="1">
    <citation type="submission" date="2015-10" db="EMBL/GenBank/DDBJ databases">
        <title>Corynebacteirum lowii and Corynebacterium oculi species nova, derived from human clinical disease and and emended description of Corynebacterium mastiditis.</title>
        <authorList>
            <person name="Bernard K."/>
            <person name="Pacheco A.L."/>
            <person name="Mcdougall C."/>
            <person name="Burtx T."/>
            <person name="Weibe D."/>
            <person name="Tyler S."/>
            <person name="Olson A.B."/>
            <person name="Cnockaert M."/>
            <person name="Eguchi H."/>
            <person name="Kuwahara T."/>
            <person name="Nakayama-Imaohji H."/>
            <person name="Boudewijins M."/>
            <person name="Van Hoecke F."/>
            <person name="Bernier A.-M."/>
            <person name="Vandamme P."/>
        </authorList>
    </citation>
    <scope>NUCLEOTIDE SEQUENCE [LARGE SCALE GENOMIC DNA]</scope>
    <source>
        <strain evidence="3 4">NML 130206</strain>
    </source>
</reference>
<sequence length="330" mass="35275">MKRRVSIALATACAVAGMSLAGGGTALAQENQPPADVAQFLGEVAKAPVPIPQPKVAAPAPVNQDVQESYVSFGDSVAANPTVLDIMVTRAKNQGLDIQWPTIRDGFCAQGANNFPTQVAQKTGLRLEDYSCGGATAYMEENPKSAIPHDTINDQVSKALASGALDGRTKLVSISIGVNDLWQPGNYENVGQERRNALYHENVTRALNCIKEAAPNAKVVMLGLPDQTDGANHTCGTNLLGMVSHWYFPIVSYYQDELRNAQRAAAQAGGASYLDMVSEINLANNNNGCSPNPDRLSAAIFDDAPHNFTFHLTDAGHAYYANRLVQEYNA</sequence>
<feature type="domain" description="SGNH hydrolase-type esterase" evidence="2">
    <location>
        <begin position="73"/>
        <end position="318"/>
    </location>
</feature>
<dbReference type="STRING" id="1544413.Clow_01431"/>